<dbReference type="InterPro" id="IPR023213">
    <property type="entry name" value="CAT-like_dom_sf"/>
</dbReference>
<name>A0A1C7MAG8_GRIFR</name>
<dbReference type="EMBL" id="LUGG01000006">
    <property type="protein sequence ID" value="OBZ73910.1"/>
    <property type="molecule type" value="Genomic_DNA"/>
</dbReference>
<evidence type="ECO:0000313" key="3">
    <source>
        <dbReference type="Proteomes" id="UP000092993"/>
    </source>
</evidence>
<dbReference type="Proteomes" id="UP000092993">
    <property type="component" value="Unassembled WGS sequence"/>
</dbReference>
<evidence type="ECO:0000313" key="2">
    <source>
        <dbReference type="EMBL" id="OBZ73910.1"/>
    </source>
</evidence>
<dbReference type="Gene3D" id="3.30.559.10">
    <property type="entry name" value="Chloramphenicol acetyltransferase-like domain"/>
    <property type="match status" value="1"/>
</dbReference>
<evidence type="ECO:0000259" key="1">
    <source>
        <dbReference type="Pfam" id="PF00755"/>
    </source>
</evidence>
<dbReference type="STRING" id="5627.A0A1C7MAG8"/>
<sequence length="254" mass="28612">MRKFQLGRTEVIRSTSKESKAWAEVIRSTSKESKAWAEAMLNPTERVRIAANFERHNCVRSMGGGWPGRGLPLFRLKKLLCDCEPLPEIYKDEAFVKTSHTHEWNDDLGTNSCTVKSVKPNLNISLASFTSYPVQQCLVCTVLMKHAYAEPRPAHLGLLRDAPFLAEVQIAAPFLTQLQPFLDNHSIDFMNMTLALVCLLSPFLPFARRPYFVPQASFRLTQYIIDVNTKMLEPGGMFTPGSVNKSCAQGTTYH</sequence>
<proteinExistence type="predicted"/>
<dbReference type="OrthoDB" id="258392at2759"/>
<keyword evidence="3" id="KW-1185">Reference proteome</keyword>
<dbReference type="SUPFAM" id="SSF52777">
    <property type="entry name" value="CoA-dependent acyltransferases"/>
    <property type="match status" value="1"/>
</dbReference>
<protein>
    <recommendedName>
        <fullName evidence="1">Choline/carnitine acyltransferase domain-containing protein</fullName>
    </recommendedName>
</protein>
<dbReference type="InterPro" id="IPR039551">
    <property type="entry name" value="Cho/carn_acyl_trans"/>
</dbReference>
<gene>
    <name evidence="2" type="ORF">A0H81_06072</name>
</gene>
<dbReference type="Pfam" id="PF00755">
    <property type="entry name" value="Carn_acyltransf"/>
    <property type="match status" value="1"/>
</dbReference>
<accession>A0A1C7MAG8</accession>
<feature type="domain" description="Choline/carnitine acyltransferase" evidence="1">
    <location>
        <begin position="1"/>
        <end position="101"/>
    </location>
</feature>
<organism evidence="2 3">
    <name type="scientific">Grifola frondosa</name>
    <name type="common">Maitake</name>
    <name type="synonym">Polyporus frondosus</name>
    <dbReference type="NCBI Taxonomy" id="5627"/>
    <lineage>
        <taxon>Eukaryota</taxon>
        <taxon>Fungi</taxon>
        <taxon>Dikarya</taxon>
        <taxon>Basidiomycota</taxon>
        <taxon>Agaricomycotina</taxon>
        <taxon>Agaricomycetes</taxon>
        <taxon>Polyporales</taxon>
        <taxon>Grifolaceae</taxon>
        <taxon>Grifola</taxon>
    </lineage>
</organism>
<reference evidence="2 3" key="1">
    <citation type="submission" date="2016-03" db="EMBL/GenBank/DDBJ databases">
        <title>Whole genome sequencing of Grifola frondosa 9006-11.</title>
        <authorList>
            <person name="Min B."/>
            <person name="Park H."/>
            <person name="Kim J.-G."/>
            <person name="Cho H."/>
            <person name="Oh Y.-L."/>
            <person name="Kong W.-S."/>
            <person name="Choi I.-G."/>
        </authorList>
    </citation>
    <scope>NUCLEOTIDE SEQUENCE [LARGE SCALE GENOMIC DNA]</scope>
    <source>
        <strain evidence="2 3">9006-11</strain>
    </source>
</reference>
<dbReference type="AlphaFoldDB" id="A0A1C7MAG8"/>
<comment type="caution">
    <text evidence="2">The sequence shown here is derived from an EMBL/GenBank/DDBJ whole genome shotgun (WGS) entry which is preliminary data.</text>
</comment>